<dbReference type="GO" id="GO:0008233">
    <property type="term" value="F:peptidase activity"/>
    <property type="evidence" value="ECO:0007669"/>
    <property type="project" value="InterPro"/>
</dbReference>
<accession>A0A7W4WCE8</accession>
<dbReference type="Proteomes" id="UP000535937">
    <property type="component" value="Unassembled WGS sequence"/>
</dbReference>
<evidence type="ECO:0000313" key="2">
    <source>
        <dbReference type="EMBL" id="MBB3061683.1"/>
    </source>
</evidence>
<evidence type="ECO:0000259" key="1">
    <source>
        <dbReference type="Pfam" id="PF13539"/>
    </source>
</evidence>
<proteinExistence type="predicted"/>
<gene>
    <name evidence="2" type="ORF">FHS09_002521</name>
</gene>
<dbReference type="Pfam" id="PF13539">
    <property type="entry name" value="Peptidase_M15_4"/>
    <property type="match status" value="1"/>
</dbReference>
<organism evidence="2 3">
    <name type="scientific">Microbulbifer rhizosphaerae</name>
    <dbReference type="NCBI Taxonomy" id="1562603"/>
    <lineage>
        <taxon>Bacteria</taxon>
        <taxon>Pseudomonadati</taxon>
        <taxon>Pseudomonadota</taxon>
        <taxon>Gammaproteobacteria</taxon>
        <taxon>Cellvibrionales</taxon>
        <taxon>Microbulbiferaceae</taxon>
        <taxon>Microbulbifer</taxon>
    </lineage>
</organism>
<dbReference type="InterPro" id="IPR039561">
    <property type="entry name" value="Peptidase_M15C"/>
</dbReference>
<keyword evidence="3" id="KW-1185">Reference proteome</keyword>
<evidence type="ECO:0000313" key="3">
    <source>
        <dbReference type="Proteomes" id="UP000535937"/>
    </source>
</evidence>
<reference evidence="2 3" key="1">
    <citation type="submission" date="2020-08" db="EMBL/GenBank/DDBJ databases">
        <title>Genomic Encyclopedia of Type Strains, Phase III (KMG-III): the genomes of soil and plant-associated and newly described type strains.</title>
        <authorList>
            <person name="Whitman W."/>
        </authorList>
    </citation>
    <scope>NUCLEOTIDE SEQUENCE [LARGE SCALE GENOMIC DNA]</scope>
    <source>
        <strain evidence="2 3">CECT 8799</strain>
    </source>
</reference>
<sequence>MISSSVGLGGANQKEVVLYIQKLLNRYIESRAIYVLQFLKVDGKCGPRTIGCIKEFQSHIVGLAHPDGRIDSNGGTIKALENYASPQKQRVYEFSLGIHPSLSFTDLASVSSPKKVSANTNTAAVVTDDPRKLMTRAAVATAYGSISAEKVWAKKSTYLKMFKIPESITKDKNYAWVNVYDPKKRNVSRIWCHKAMHPFLDTALKNLQKQGLLGDLKEFGGSHNIRATRGATTWSAHSWALAIDINMTGNGLGQAPTMSQAFVKCFTDAGFFWGGNYSRKDGMHFTIAGFDKPSSS</sequence>
<feature type="domain" description="Peptidase M15C" evidence="1">
    <location>
        <begin position="230"/>
        <end position="286"/>
    </location>
</feature>
<protein>
    <recommendedName>
        <fullName evidence="1">Peptidase M15C domain-containing protein</fullName>
    </recommendedName>
</protein>
<comment type="caution">
    <text evidence="2">The sequence shown here is derived from an EMBL/GenBank/DDBJ whole genome shotgun (WGS) entry which is preliminary data.</text>
</comment>
<dbReference type="AlphaFoldDB" id="A0A7W4WCE8"/>
<dbReference type="Gene3D" id="3.30.1380.10">
    <property type="match status" value="1"/>
</dbReference>
<dbReference type="EMBL" id="JACHWZ010000010">
    <property type="protein sequence ID" value="MBB3061683.1"/>
    <property type="molecule type" value="Genomic_DNA"/>
</dbReference>
<dbReference type="InterPro" id="IPR009045">
    <property type="entry name" value="Zn_M74/Hedgehog-like"/>
</dbReference>
<dbReference type="Gene3D" id="1.10.101.10">
    <property type="entry name" value="PGBD-like superfamily/PGBD"/>
    <property type="match status" value="1"/>
</dbReference>
<dbReference type="InterPro" id="IPR036366">
    <property type="entry name" value="PGBDSf"/>
</dbReference>
<name>A0A7W4WCE8_9GAMM</name>
<dbReference type="SUPFAM" id="SSF55166">
    <property type="entry name" value="Hedgehog/DD-peptidase"/>
    <property type="match status" value="1"/>
</dbReference>
<dbReference type="RefSeq" id="WP_183460314.1">
    <property type="nucleotide sequence ID" value="NZ_JACHWZ010000010.1"/>
</dbReference>